<dbReference type="EMBL" id="JASKYM010000001">
    <property type="protein sequence ID" value="MDK2562405.1"/>
    <property type="molecule type" value="Genomic_DNA"/>
</dbReference>
<dbReference type="InterPro" id="IPR036866">
    <property type="entry name" value="RibonucZ/Hydroxyglut_hydro"/>
</dbReference>
<evidence type="ECO:0000313" key="2">
    <source>
        <dbReference type="Proteomes" id="UP001301012"/>
    </source>
</evidence>
<protein>
    <submittedName>
        <fullName evidence="1">Uncharacterized protein</fullName>
    </submittedName>
</protein>
<accession>A0ABT7EA71</accession>
<reference evidence="1 2" key="1">
    <citation type="submission" date="2023-05" db="EMBL/GenBank/DDBJ databases">
        <title>Rombocin, a short stable natural nisin variant, displays selective antimicrobial activity against Listeria monocytogenes and employs dual mode of action to kill target bacterial strains.</title>
        <authorList>
            <person name="Wambui J."/>
            <person name="Stephan R."/>
            <person name="Kuipers O.P."/>
        </authorList>
    </citation>
    <scope>NUCLEOTIDE SEQUENCE [LARGE SCALE GENOMIC DNA]</scope>
    <source>
        <strain evidence="1 2">RC002</strain>
    </source>
</reference>
<dbReference type="RefSeq" id="WP_284131384.1">
    <property type="nucleotide sequence ID" value="NZ_JASKYM010000001.1"/>
</dbReference>
<organism evidence="1 2">
    <name type="scientific">Romboutsia sedimentorum</name>
    <dbReference type="NCBI Taxonomy" id="1368474"/>
    <lineage>
        <taxon>Bacteria</taxon>
        <taxon>Bacillati</taxon>
        <taxon>Bacillota</taxon>
        <taxon>Clostridia</taxon>
        <taxon>Peptostreptococcales</taxon>
        <taxon>Peptostreptococcaceae</taxon>
        <taxon>Romboutsia</taxon>
    </lineage>
</organism>
<dbReference type="Gene3D" id="3.60.15.10">
    <property type="entry name" value="Ribonuclease Z/Hydroxyacylglutathione hydrolase-like"/>
    <property type="match status" value="1"/>
</dbReference>
<sequence>MRFKIIGSGGCVATPKPLCTCKICMEARTKGKPYSRFGCSCF</sequence>
<comment type="caution">
    <text evidence="1">The sequence shown here is derived from an EMBL/GenBank/DDBJ whole genome shotgun (WGS) entry which is preliminary data.</text>
</comment>
<name>A0ABT7EA71_9FIRM</name>
<keyword evidence="2" id="KW-1185">Reference proteome</keyword>
<dbReference type="Proteomes" id="UP001301012">
    <property type="component" value="Unassembled WGS sequence"/>
</dbReference>
<proteinExistence type="predicted"/>
<gene>
    <name evidence="1" type="ORF">QOZ84_02500</name>
</gene>
<evidence type="ECO:0000313" key="1">
    <source>
        <dbReference type="EMBL" id="MDK2562405.1"/>
    </source>
</evidence>